<sequence length="170" mass="18502">MWLVCGRLLFEPATCNAADVVCCGFFSEFWRAFMSRSSNSGCRVVRPGDTYAGKQGLNYFEGIAAETVGSKGICMHLLTIPPGARAKAHLHESHETAIYVLAGEAHTWFGDRLEEHVVVKEGEMFYIPAGVPHLPANLSDKPCSAVIARTDPKEQESVVLLPELDALVPA</sequence>
<dbReference type="SUPFAM" id="SSF51182">
    <property type="entry name" value="RmlC-like cupins"/>
    <property type="match status" value="1"/>
</dbReference>
<name>A0A859QKN7_9HYPH</name>
<reference evidence="3 4" key="1">
    <citation type="submission" date="2019-06" db="EMBL/GenBank/DDBJ databases">
        <title>Complete genome sequence of Ensifer mexicanus ITTG R7 isolated from nodules of Acacia angustissima (Mill.) Kuntze.</title>
        <authorList>
            <person name="Rincon-Rosales R."/>
            <person name="Rogel M.A."/>
            <person name="Guerrero G."/>
            <person name="Rincon-Molina C.I."/>
            <person name="Lopez-Lopez A."/>
            <person name="Martinez-Romero E."/>
        </authorList>
    </citation>
    <scope>NUCLEOTIDE SEQUENCE [LARGE SCALE GENOMIC DNA]</scope>
    <source>
        <strain evidence="3 4">ITTG R7</strain>
    </source>
</reference>
<evidence type="ECO:0000313" key="3">
    <source>
        <dbReference type="EMBL" id="QLL63835.1"/>
    </source>
</evidence>
<dbReference type="InterPro" id="IPR011051">
    <property type="entry name" value="RmlC_Cupin_sf"/>
</dbReference>
<feature type="domain" description="Cupin type-2" evidence="2">
    <location>
        <begin position="77"/>
        <end position="146"/>
    </location>
</feature>
<gene>
    <name evidence="3" type="ORF">FKV68_16045</name>
</gene>
<proteinExistence type="predicted"/>
<dbReference type="InterPro" id="IPR014710">
    <property type="entry name" value="RmlC-like_jellyroll"/>
</dbReference>
<dbReference type="InterPro" id="IPR013096">
    <property type="entry name" value="Cupin_2"/>
</dbReference>
<dbReference type="GO" id="GO:0046872">
    <property type="term" value="F:metal ion binding"/>
    <property type="evidence" value="ECO:0007669"/>
    <property type="project" value="UniProtKB-KW"/>
</dbReference>
<dbReference type="InterPro" id="IPR051610">
    <property type="entry name" value="GPI/OXD"/>
</dbReference>
<dbReference type="Gene3D" id="2.60.120.10">
    <property type="entry name" value="Jelly Rolls"/>
    <property type="match status" value="1"/>
</dbReference>
<dbReference type="AlphaFoldDB" id="A0A859QKN7"/>
<evidence type="ECO:0000256" key="1">
    <source>
        <dbReference type="ARBA" id="ARBA00022723"/>
    </source>
</evidence>
<evidence type="ECO:0000313" key="4">
    <source>
        <dbReference type="Proteomes" id="UP000510721"/>
    </source>
</evidence>
<dbReference type="PANTHER" id="PTHR35848">
    <property type="entry name" value="OXALATE-BINDING PROTEIN"/>
    <property type="match status" value="1"/>
</dbReference>
<accession>A0A859QKN7</accession>
<dbReference type="Pfam" id="PF07883">
    <property type="entry name" value="Cupin_2"/>
    <property type="match status" value="1"/>
</dbReference>
<dbReference type="EMBL" id="CP041238">
    <property type="protein sequence ID" value="QLL63835.1"/>
    <property type="molecule type" value="Genomic_DNA"/>
</dbReference>
<dbReference type="KEGG" id="emx:FKV68_16045"/>
<protein>
    <submittedName>
        <fullName evidence="3">Cupin domain-containing protein</fullName>
    </submittedName>
</protein>
<dbReference type="CDD" id="cd02210">
    <property type="entry name" value="cupin_BLR2406-like"/>
    <property type="match status" value="1"/>
</dbReference>
<organism evidence="3 4">
    <name type="scientific">Sinorhizobium mexicanum</name>
    <dbReference type="NCBI Taxonomy" id="375549"/>
    <lineage>
        <taxon>Bacteria</taxon>
        <taxon>Pseudomonadati</taxon>
        <taxon>Pseudomonadota</taxon>
        <taxon>Alphaproteobacteria</taxon>
        <taxon>Hyphomicrobiales</taxon>
        <taxon>Rhizobiaceae</taxon>
        <taxon>Sinorhizobium/Ensifer group</taxon>
        <taxon>Sinorhizobium</taxon>
    </lineage>
</organism>
<dbReference type="Proteomes" id="UP000510721">
    <property type="component" value="Chromosome"/>
</dbReference>
<keyword evidence="1" id="KW-0479">Metal-binding</keyword>
<keyword evidence="4" id="KW-1185">Reference proteome</keyword>
<evidence type="ECO:0000259" key="2">
    <source>
        <dbReference type="Pfam" id="PF07883"/>
    </source>
</evidence>